<gene>
    <name evidence="2" type="ORF">V5799_024882</name>
</gene>
<evidence type="ECO:0000313" key="2">
    <source>
        <dbReference type="EMBL" id="KAK8771874.1"/>
    </source>
</evidence>
<sequence>FERWRCQGLPSVGGDRVTSTNFAFLVWRPDAWYDARWSGRQDRQESEGDDLSKDLHDEADANGAVGDDGAADAACLVQFSRGGVARGSQVSVATG</sequence>
<feature type="compositionally biased region" description="Basic and acidic residues" evidence="1">
    <location>
        <begin position="38"/>
        <end position="59"/>
    </location>
</feature>
<proteinExistence type="predicted"/>
<keyword evidence="3" id="KW-1185">Reference proteome</keyword>
<evidence type="ECO:0000313" key="3">
    <source>
        <dbReference type="Proteomes" id="UP001321473"/>
    </source>
</evidence>
<accession>A0AAQ4EB14</accession>
<name>A0AAQ4EB14_AMBAM</name>
<organism evidence="2 3">
    <name type="scientific">Amblyomma americanum</name>
    <name type="common">Lone star tick</name>
    <dbReference type="NCBI Taxonomy" id="6943"/>
    <lineage>
        <taxon>Eukaryota</taxon>
        <taxon>Metazoa</taxon>
        <taxon>Ecdysozoa</taxon>
        <taxon>Arthropoda</taxon>
        <taxon>Chelicerata</taxon>
        <taxon>Arachnida</taxon>
        <taxon>Acari</taxon>
        <taxon>Parasitiformes</taxon>
        <taxon>Ixodida</taxon>
        <taxon>Ixodoidea</taxon>
        <taxon>Ixodidae</taxon>
        <taxon>Amblyomminae</taxon>
        <taxon>Amblyomma</taxon>
    </lineage>
</organism>
<feature type="non-terminal residue" evidence="2">
    <location>
        <position position="1"/>
    </location>
</feature>
<feature type="region of interest" description="Disordered" evidence="1">
    <location>
        <begin position="38"/>
        <end position="64"/>
    </location>
</feature>
<dbReference type="AlphaFoldDB" id="A0AAQ4EB14"/>
<comment type="caution">
    <text evidence="2">The sequence shown here is derived from an EMBL/GenBank/DDBJ whole genome shotgun (WGS) entry which is preliminary data.</text>
</comment>
<evidence type="ECO:0000256" key="1">
    <source>
        <dbReference type="SAM" id="MobiDB-lite"/>
    </source>
</evidence>
<dbReference type="Proteomes" id="UP001321473">
    <property type="component" value="Unassembled WGS sequence"/>
</dbReference>
<reference evidence="2 3" key="1">
    <citation type="journal article" date="2023" name="Arcadia Sci">
        <title>De novo assembly of a long-read Amblyomma americanum tick genome.</title>
        <authorList>
            <person name="Chou S."/>
            <person name="Poskanzer K.E."/>
            <person name="Rollins M."/>
            <person name="Thuy-Boun P.S."/>
        </authorList>
    </citation>
    <scope>NUCLEOTIDE SEQUENCE [LARGE SCALE GENOMIC DNA]</scope>
    <source>
        <strain evidence="2">F_SG_1</strain>
        <tissue evidence="2">Salivary glands</tissue>
    </source>
</reference>
<dbReference type="EMBL" id="JARKHS020019189">
    <property type="protein sequence ID" value="KAK8771874.1"/>
    <property type="molecule type" value="Genomic_DNA"/>
</dbReference>
<protein>
    <submittedName>
        <fullName evidence="2">Uncharacterized protein</fullName>
    </submittedName>
</protein>